<gene>
    <name evidence="8" type="primary">mcp4_5</name>
    <name evidence="8" type="ORF">NCTC13093_01223</name>
</gene>
<feature type="domain" description="HAMP" evidence="7">
    <location>
        <begin position="201"/>
        <end position="253"/>
    </location>
</feature>
<feature type="domain" description="Methyl-accepting transducer" evidence="6">
    <location>
        <begin position="258"/>
        <end position="494"/>
    </location>
</feature>
<dbReference type="GO" id="GO:0016020">
    <property type="term" value="C:membrane"/>
    <property type="evidence" value="ECO:0007669"/>
    <property type="project" value="UniProtKB-SubCell"/>
</dbReference>
<dbReference type="PANTHER" id="PTHR32089:SF112">
    <property type="entry name" value="LYSOZYME-LIKE PROTEIN-RELATED"/>
    <property type="match status" value="1"/>
</dbReference>
<keyword evidence="9" id="KW-1185">Reference proteome</keyword>
<comment type="similarity">
    <text evidence="3">Belongs to the methyl-accepting chemotaxis (MCP) protein family.</text>
</comment>
<name>A0A2X0V9M7_9GAMM</name>
<evidence type="ECO:0000256" key="5">
    <source>
        <dbReference type="SAM" id="Phobius"/>
    </source>
</evidence>
<proteinExistence type="inferred from homology"/>
<dbReference type="InterPro" id="IPR004089">
    <property type="entry name" value="MCPsignal_dom"/>
</dbReference>
<evidence type="ECO:0000256" key="2">
    <source>
        <dbReference type="ARBA" id="ARBA00023224"/>
    </source>
</evidence>
<accession>A0A2X0V9M7</accession>
<dbReference type="PROSITE" id="PS50111">
    <property type="entry name" value="CHEMOTAXIS_TRANSDUC_2"/>
    <property type="match status" value="1"/>
</dbReference>
<dbReference type="EMBL" id="UAPV01000001">
    <property type="protein sequence ID" value="SPT69836.1"/>
    <property type="molecule type" value="Genomic_DNA"/>
</dbReference>
<evidence type="ECO:0000259" key="7">
    <source>
        <dbReference type="PROSITE" id="PS50885"/>
    </source>
</evidence>
<feature type="transmembrane region" description="Helical" evidence="5">
    <location>
        <begin position="178"/>
        <end position="199"/>
    </location>
</feature>
<dbReference type="FunFam" id="1.10.287.950:FF:000001">
    <property type="entry name" value="Methyl-accepting chemotaxis sensory transducer"/>
    <property type="match status" value="1"/>
</dbReference>
<sequence length="530" mass="56825">MFKLVFNLKVSTKLTLAFALIIVLSIISDLYASSKLINDSEVAKDVHNTLAVQYKMADASRSLMYEIHDAVYTGEHRKGDGFGSKIQNLRASLSTLETLNLDTLSAAVKSNANQYVDIYENRLNVAVKNGDMAGYIETLHNDLEPMFVQTIASYDDLMRSLVATSANKSASIGNTGNLVFIAGISLISIVICVVIASIMGRDIKKHLSHAGICVDKIANSDLSGSIVSLSNDEFGAMTQRLEHMRFNLSEKISSVCNTMENLNTVSMGIASRSQTMMKQAGECQGATLTVAAAADEMASTTAEIARSCQNATDSAQHAKEITAEGMSTLQGTINSIYEQASNTRNDAKNIEALVEQSQTISAIVETIFEISQQTNLLALNAAIEAARAGDAGRGFAVVADEVRALAQRTSNSTKEITSMVTKVQHDADVAARSMHESVETMDTVAGNAKGLEEILNNIIANADDVNMQIAQIASASQQQSAATAEISHNMQNVTHLVQEVYSSSETNDRSISNAGKTVAAVLGELQEFKL</sequence>
<dbReference type="SMART" id="SM00283">
    <property type="entry name" value="MA"/>
    <property type="match status" value="1"/>
</dbReference>
<dbReference type="GO" id="GO:0006935">
    <property type="term" value="P:chemotaxis"/>
    <property type="evidence" value="ECO:0007669"/>
    <property type="project" value="InterPro"/>
</dbReference>
<evidence type="ECO:0000313" key="8">
    <source>
        <dbReference type="EMBL" id="SPT69836.1"/>
    </source>
</evidence>
<keyword evidence="5" id="KW-1133">Transmembrane helix</keyword>
<evidence type="ECO:0000313" key="9">
    <source>
        <dbReference type="Proteomes" id="UP000250086"/>
    </source>
</evidence>
<dbReference type="InterPro" id="IPR004090">
    <property type="entry name" value="Chemotax_Me-accpt_rcpt"/>
</dbReference>
<keyword evidence="5" id="KW-0812">Transmembrane</keyword>
<protein>
    <submittedName>
        <fullName evidence="8">Methyl-accepting chemotaxis protein 4</fullName>
    </submittedName>
</protein>
<dbReference type="PRINTS" id="PR00260">
    <property type="entry name" value="CHEMTRNSDUCR"/>
</dbReference>
<dbReference type="Gene3D" id="1.10.287.950">
    <property type="entry name" value="Methyl-accepting chemotaxis protein"/>
    <property type="match status" value="1"/>
</dbReference>
<keyword evidence="5" id="KW-0472">Membrane</keyword>
<evidence type="ECO:0000256" key="1">
    <source>
        <dbReference type="ARBA" id="ARBA00004370"/>
    </source>
</evidence>
<dbReference type="Proteomes" id="UP000250086">
    <property type="component" value="Unassembled WGS sequence"/>
</dbReference>
<dbReference type="AlphaFoldDB" id="A0A2X0V9M7"/>
<organism evidence="8 9">
    <name type="scientific">Anaerobiospirillum thomasii</name>
    <dbReference type="NCBI Taxonomy" id="179995"/>
    <lineage>
        <taxon>Bacteria</taxon>
        <taxon>Pseudomonadati</taxon>
        <taxon>Pseudomonadota</taxon>
        <taxon>Gammaproteobacteria</taxon>
        <taxon>Aeromonadales</taxon>
        <taxon>Succinivibrionaceae</taxon>
        <taxon>Anaerobiospirillum</taxon>
    </lineage>
</organism>
<comment type="subcellular location">
    <subcellularLocation>
        <location evidence="1">Membrane</location>
    </subcellularLocation>
</comment>
<evidence type="ECO:0000256" key="3">
    <source>
        <dbReference type="ARBA" id="ARBA00029447"/>
    </source>
</evidence>
<dbReference type="GO" id="GO:0004888">
    <property type="term" value="F:transmembrane signaling receptor activity"/>
    <property type="evidence" value="ECO:0007669"/>
    <property type="project" value="InterPro"/>
</dbReference>
<dbReference type="InterPro" id="IPR003660">
    <property type="entry name" value="HAMP_dom"/>
</dbReference>
<dbReference type="PROSITE" id="PS50885">
    <property type="entry name" value="HAMP"/>
    <property type="match status" value="1"/>
</dbReference>
<dbReference type="PANTHER" id="PTHR32089">
    <property type="entry name" value="METHYL-ACCEPTING CHEMOTAXIS PROTEIN MCPB"/>
    <property type="match status" value="1"/>
</dbReference>
<evidence type="ECO:0000256" key="4">
    <source>
        <dbReference type="PROSITE-ProRule" id="PRU00284"/>
    </source>
</evidence>
<dbReference type="SUPFAM" id="SSF58104">
    <property type="entry name" value="Methyl-accepting chemotaxis protein (MCP) signaling domain"/>
    <property type="match status" value="1"/>
</dbReference>
<dbReference type="GO" id="GO:0007165">
    <property type="term" value="P:signal transduction"/>
    <property type="evidence" value="ECO:0007669"/>
    <property type="project" value="UniProtKB-KW"/>
</dbReference>
<reference evidence="8 9" key="1">
    <citation type="submission" date="2018-06" db="EMBL/GenBank/DDBJ databases">
        <authorList>
            <consortium name="Pathogen Informatics"/>
            <person name="Doyle S."/>
        </authorList>
    </citation>
    <scope>NUCLEOTIDE SEQUENCE [LARGE SCALE GENOMIC DNA]</scope>
    <source>
        <strain evidence="8 9">NCTC13093</strain>
    </source>
</reference>
<dbReference type="Pfam" id="PF00015">
    <property type="entry name" value="MCPsignal"/>
    <property type="match status" value="1"/>
</dbReference>
<keyword evidence="2 4" id="KW-0807">Transducer</keyword>
<evidence type="ECO:0000259" key="6">
    <source>
        <dbReference type="PROSITE" id="PS50111"/>
    </source>
</evidence>
<dbReference type="RefSeq" id="WP_113743973.1">
    <property type="nucleotide sequence ID" value="NZ_UAPV01000001.1"/>
</dbReference>